<dbReference type="GO" id="GO:0005840">
    <property type="term" value="C:ribosome"/>
    <property type="evidence" value="ECO:0007669"/>
    <property type="project" value="UniProtKB-KW"/>
</dbReference>
<dbReference type="FunFam" id="2.40.10.190:FF:000001">
    <property type="entry name" value="60S ribosomal protein L35a"/>
    <property type="match status" value="1"/>
</dbReference>
<protein>
    <submittedName>
        <fullName evidence="4">60S ribosomal protein L33-B</fullName>
    </submittedName>
</protein>
<evidence type="ECO:0000313" key="4">
    <source>
        <dbReference type="EMBL" id="OQO04516.1"/>
    </source>
</evidence>
<keyword evidence="2 4" id="KW-0689">Ribosomal protein</keyword>
<dbReference type="PANTHER" id="PTHR10902">
    <property type="entry name" value="60S RIBOSOMAL PROTEIN L35A"/>
    <property type="match status" value="1"/>
</dbReference>
<evidence type="ECO:0000256" key="3">
    <source>
        <dbReference type="ARBA" id="ARBA00023274"/>
    </source>
</evidence>
<dbReference type="SUPFAM" id="SSF50447">
    <property type="entry name" value="Translation proteins"/>
    <property type="match status" value="1"/>
</dbReference>
<comment type="similarity">
    <text evidence="1">Belongs to the eukaryotic ribosomal protein eL33 family.</text>
</comment>
<dbReference type="PROSITE" id="PS01105">
    <property type="entry name" value="RIBOSOMAL_L35AE"/>
    <property type="match status" value="1"/>
</dbReference>
<dbReference type="InterPro" id="IPR038661">
    <property type="entry name" value="Ribosomal_eL33_sf"/>
</dbReference>
<dbReference type="HAMAP" id="MF_00573">
    <property type="entry name" value="Ribosomal_eL33"/>
    <property type="match status" value="1"/>
</dbReference>
<proteinExistence type="inferred from homology"/>
<dbReference type="Proteomes" id="UP000192596">
    <property type="component" value="Unassembled WGS sequence"/>
</dbReference>
<organism evidence="4 5">
    <name type="scientific">Cryoendolithus antarcticus</name>
    <dbReference type="NCBI Taxonomy" id="1507870"/>
    <lineage>
        <taxon>Eukaryota</taxon>
        <taxon>Fungi</taxon>
        <taxon>Dikarya</taxon>
        <taxon>Ascomycota</taxon>
        <taxon>Pezizomycotina</taxon>
        <taxon>Dothideomycetes</taxon>
        <taxon>Dothideomycetidae</taxon>
        <taxon>Cladosporiales</taxon>
        <taxon>Cladosporiaceae</taxon>
        <taxon>Cryoendolithus</taxon>
    </lineage>
</organism>
<accession>A0A1V8SZB6</accession>
<name>A0A1V8SZB6_9PEZI</name>
<dbReference type="OrthoDB" id="1166329at2759"/>
<reference evidence="5" key="1">
    <citation type="submission" date="2017-03" db="EMBL/GenBank/DDBJ databases">
        <title>Genomes of endolithic fungi from Antarctica.</title>
        <authorList>
            <person name="Coleine C."/>
            <person name="Masonjones S."/>
            <person name="Stajich J.E."/>
        </authorList>
    </citation>
    <scope>NUCLEOTIDE SEQUENCE [LARGE SCALE GENOMIC DNA]</scope>
    <source>
        <strain evidence="5">CCFEE 5527</strain>
    </source>
</reference>
<gene>
    <name evidence="4" type="ORF">B0A48_09438</name>
</gene>
<dbReference type="GO" id="GO:0003735">
    <property type="term" value="F:structural constituent of ribosome"/>
    <property type="evidence" value="ECO:0007669"/>
    <property type="project" value="InterPro"/>
</dbReference>
<dbReference type="Gene3D" id="2.40.10.190">
    <property type="entry name" value="translation elongation factor selb, chain A, domain 4"/>
    <property type="match status" value="1"/>
</dbReference>
<dbReference type="FunCoup" id="A0A1V8SZB6">
    <property type="interactions" value="1397"/>
</dbReference>
<dbReference type="GO" id="GO:1990904">
    <property type="term" value="C:ribonucleoprotein complex"/>
    <property type="evidence" value="ECO:0007669"/>
    <property type="project" value="UniProtKB-KW"/>
</dbReference>
<dbReference type="InterPro" id="IPR018266">
    <property type="entry name" value="Ribosomal_eL33_CS"/>
</dbReference>
<dbReference type="InterPro" id="IPR001780">
    <property type="entry name" value="Ribosomal_eL33"/>
</dbReference>
<evidence type="ECO:0000256" key="1">
    <source>
        <dbReference type="ARBA" id="ARBA00009269"/>
    </source>
</evidence>
<sequence length="109" mass="12365">MPSEQGHRLYVKGKHLSYQRGKRNTNPNTSLIKIEGVDDPKAATFYNGKRIAYVYRGKKEIRGTKIRVIWGKVTRPHGNSGVVRAQFKHNLPPKSFGAMVRVMLYPSAI</sequence>
<comment type="caution">
    <text evidence="4">The sequence shown here is derived from an EMBL/GenBank/DDBJ whole genome shotgun (WGS) entry which is preliminary data.</text>
</comment>
<dbReference type="STRING" id="1507870.A0A1V8SZB6"/>
<dbReference type="GO" id="GO:0006412">
    <property type="term" value="P:translation"/>
    <property type="evidence" value="ECO:0007669"/>
    <property type="project" value="InterPro"/>
</dbReference>
<evidence type="ECO:0000256" key="2">
    <source>
        <dbReference type="ARBA" id="ARBA00022980"/>
    </source>
</evidence>
<dbReference type="AlphaFoldDB" id="A0A1V8SZB6"/>
<dbReference type="InterPro" id="IPR009000">
    <property type="entry name" value="Transl_B-barrel_sf"/>
</dbReference>
<keyword evidence="5" id="KW-1185">Reference proteome</keyword>
<dbReference type="InParanoid" id="A0A1V8SZB6"/>
<keyword evidence="3" id="KW-0687">Ribonucleoprotein</keyword>
<dbReference type="Pfam" id="PF01247">
    <property type="entry name" value="Ribosomal_L35Ae"/>
    <property type="match status" value="1"/>
</dbReference>
<dbReference type="EMBL" id="NAJO01000021">
    <property type="protein sequence ID" value="OQO04516.1"/>
    <property type="molecule type" value="Genomic_DNA"/>
</dbReference>
<evidence type="ECO:0000313" key="5">
    <source>
        <dbReference type="Proteomes" id="UP000192596"/>
    </source>
</evidence>